<dbReference type="AlphaFoldDB" id="A0A202FCM8"/>
<keyword evidence="3 7" id="KW-0032">Aminotransferase</keyword>
<dbReference type="InterPro" id="IPR004839">
    <property type="entry name" value="Aminotransferase_I/II_large"/>
</dbReference>
<evidence type="ECO:0000313" key="7">
    <source>
        <dbReference type="EMBL" id="OVE98226.1"/>
    </source>
</evidence>
<name>A0A202FCM8_9LACO</name>
<gene>
    <name evidence="7" type="primary">patA</name>
    <name evidence="7" type="ORF">LKACC16343_01111</name>
</gene>
<dbReference type="CDD" id="cd00609">
    <property type="entry name" value="AAT_like"/>
    <property type="match status" value="1"/>
</dbReference>
<keyword evidence="4 7" id="KW-0808">Transferase</keyword>
<dbReference type="EMBL" id="MYFM01000003">
    <property type="protein sequence ID" value="OVE98226.1"/>
    <property type="molecule type" value="Genomic_DNA"/>
</dbReference>
<dbReference type="Proteomes" id="UP000196232">
    <property type="component" value="Unassembled WGS sequence"/>
</dbReference>
<dbReference type="GO" id="GO:0030170">
    <property type="term" value="F:pyridoxal phosphate binding"/>
    <property type="evidence" value="ECO:0007669"/>
    <property type="project" value="InterPro"/>
</dbReference>
<dbReference type="Gene3D" id="3.90.1150.10">
    <property type="entry name" value="Aspartate Aminotransferase, domain 1"/>
    <property type="match status" value="1"/>
</dbReference>
<dbReference type="PANTHER" id="PTHR46383:SF4">
    <property type="entry name" value="AMINOTRANSFERASE"/>
    <property type="match status" value="1"/>
</dbReference>
<sequence length="406" mass="45304">MNNNLVSLMKPSVVAIKQQEIFKFNARAKSIPGAVNMTVGEPNFHTPEHIKQAAIKAINDDQTHYTVPEGNHELLNAVAKYLHDKYGLNYDPKTQIVATTGVTEGVFSAFNAILQPGDEVLIPSPAFTIYGPDANFNGASPVYIDTSETDFKVTPEVLSEVLRTNPRIKIFLFNYPSNPTGVSYTEDELIALAEVIKKHNIFVISDEIYSELTYNFKHISFGNILPEQTILLNGLSKSHAMTGWRFGVVCGPAEVVAQINKIHELATTSITSITQFAALEAYKNGYDDPIPMRNEYQARRDRLLAGLNKLGFECPTPNGAFYLFTKIPEQYVQDDVKFANDLLDKEHLAILPGSFFGIGGEGHLRFSYAASMEDIDQCLSKLEDFLTLEKNDSLEEKYVKQISENY</sequence>
<dbReference type="RefSeq" id="WP_087721268.1">
    <property type="nucleotide sequence ID" value="NZ_LNUA01000031.1"/>
</dbReference>
<accession>A0A202FCM8</accession>
<organism evidence="7 8">
    <name type="scientific">Companilactobacillus bobalius</name>
    <dbReference type="NCBI Taxonomy" id="2801451"/>
    <lineage>
        <taxon>Bacteria</taxon>
        <taxon>Bacillati</taxon>
        <taxon>Bacillota</taxon>
        <taxon>Bacilli</taxon>
        <taxon>Lactobacillales</taxon>
        <taxon>Lactobacillaceae</taxon>
        <taxon>Companilactobacillus</taxon>
    </lineage>
</organism>
<dbReference type="InterPro" id="IPR050596">
    <property type="entry name" value="AspAT/PAT-like"/>
</dbReference>
<comment type="caution">
    <text evidence="7">The sequence shown here is derived from an EMBL/GenBank/DDBJ whole genome shotgun (WGS) entry which is preliminary data.</text>
</comment>
<dbReference type="EC" id="2.6.1.-" evidence="7"/>
<dbReference type="SUPFAM" id="SSF53383">
    <property type="entry name" value="PLP-dependent transferases"/>
    <property type="match status" value="1"/>
</dbReference>
<keyword evidence="5" id="KW-0663">Pyridoxal phosphate</keyword>
<evidence type="ECO:0000256" key="5">
    <source>
        <dbReference type="ARBA" id="ARBA00022898"/>
    </source>
</evidence>
<dbReference type="PANTHER" id="PTHR46383">
    <property type="entry name" value="ASPARTATE AMINOTRANSFERASE"/>
    <property type="match status" value="1"/>
</dbReference>
<proteinExistence type="inferred from homology"/>
<evidence type="ECO:0000313" key="8">
    <source>
        <dbReference type="Proteomes" id="UP000196232"/>
    </source>
</evidence>
<evidence type="ECO:0000256" key="2">
    <source>
        <dbReference type="ARBA" id="ARBA00007441"/>
    </source>
</evidence>
<evidence type="ECO:0000256" key="3">
    <source>
        <dbReference type="ARBA" id="ARBA00022576"/>
    </source>
</evidence>
<dbReference type="Gene3D" id="3.40.640.10">
    <property type="entry name" value="Type I PLP-dependent aspartate aminotransferase-like (Major domain)"/>
    <property type="match status" value="1"/>
</dbReference>
<dbReference type="Pfam" id="PF00155">
    <property type="entry name" value="Aminotran_1_2"/>
    <property type="match status" value="1"/>
</dbReference>
<evidence type="ECO:0000256" key="1">
    <source>
        <dbReference type="ARBA" id="ARBA00001933"/>
    </source>
</evidence>
<comment type="cofactor">
    <cofactor evidence="1">
        <name>pyridoxal 5'-phosphate</name>
        <dbReference type="ChEBI" id="CHEBI:597326"/>
    </cofactor>
</comment>
<protein>
    <submittedName>
        <fullName evidence="7">Putative N-acetyl-LL-diaminopimelate aminotransferase</fullName>
        <ecNumber evidence="7">2.6.1.-</ecNumber>
    </submittedName>
</protein>
<dbReference type="GO" id="GO:0006520">
    <property type="term" value="P:amino acid metabolic process"/>
    <property type="evidence" value="ECO:0007669"/>
    <property type="project" value="InterPro"/>
</dbReference>
<dbReference type="GO" id="GO:0008483">
    <property type="term" value="F:transaminase activity"/>
    <property type="evidence" value="ECO:0007669"/>
    <property type="project" value="UniProtKB-KW"/>
</dbReference>
<dbReference type="InterPro" id="IPR015422">
    <property type="entry name" value="PyrdxlP-dep_Trfase_small"/>
</dbReference>
<feature type="domain" description="Aminotransferase class I/classII large" evidence="6">
    <location>
        <begin position="35"/>
        <end position="381"/>
    </location>
</feature>
<dbReference type="FunFam" id="3.40.640.10:FF:000033">
    <property type="entry name" value="Aspartate aminotransferase"/>
    <property type="match status" value="1"/>
</dbReference>
<comment type="similarity">
    <text evidence="2">Belongs to the class-I pyridoxal-phosphate-dependent aminotransferase family.</text>
</comment>
<dbReference type="InterPro" id="IPR015421">
    <property type="entry name" value="PyrdxlP-dep_Trfase_major"/>
</dbReference>
<evidence type="ECO:0000256" key="4">
    <source>
        <dbReference type="ARBA" id="ARBA00022679"/>
    </source>
</evidence>
<evidence type="ECO:0000259" key="6">
    <source>
        <dbReference type="Pfam" id="PF00155"/>
    </source>
</evidence>
<dbReference type="InterPro" id="IPR015424">
    <property type="entry name" value="PyrdxlP-dep_Trfase"/>
</dbReference>
<reference evidence="7 8" key="1">
    <citation type="submission" date="2017-03" db="EMBL/GenBank/DDBJ databases">
        <title>Genome sequence of Lactobacillus bobalius KACC 16343.</title>
        <authorList>
            <person name="Chun J."/>
        </authorList>
    </citation>
    <scope>NUCLEOTIDE SEQUENCE [LARGE SCALE GENOMIC DNA]</scope>
    <source>
        <strain evidence="7 8">KACC 16343</strain>
    </source>
</reference>